<dbReference type="InterPro" id="IPR007372">
    <property type="entry name" value="Lipid/polyisoprenoid-bd_YceI"/>
</dbReference>
<dbReference type="PANTHER" id="PTHR34406">
    <property type="entry name" value="PROTEIN YCEI"/>
    <property type="match status" value="1"/>
</dbReference>
<dbReference type="Proteomes" id="UP000000939">
    <property type="component" value="Chromosome"/>
</dbReference>
<dbReference type="KEGG" id="ant:Arnit_3127"/>
<dbReference type="STRING" id="572480.Arnit_3127"/>
<dbReference type="EMBL" id="CP001999">
    <property type="protein sequence ID" value="ADG94772.1"/>
    <property type="molecule type" value="Genomic_DNA"/>
</dbReference>
<dbReference type="eggNOG" id="COG2353">
    <property type="taxonomic scope" value="Bacteria"/>
</dbReference>
<evidence type="ECO:0000313" key="4">
    <source>
        <dbReference type="Proteomes" id="UP000000939"/>
    </source>
</evidence>
<evidence type="ECO:0000256" key="1">
    <source>
        <dbReference type="SAM" id="SignalP"/>
    </source>
</evidence>
<dbReference type="InterPro" id="IPR036761">
    <property type="entry name" value="TTHA0802/YceI-like_sf"/>
</dbReference>
<dbReference type="Pfam" id="PF04264">
    <property type="entry name" value="YceI"/>
    <property type="match status" value="1"/>
</dbReference>
<dbReference type="PANTHER" id="PTHR34406:SF1">
    <property type="entry name" value="PROTEIN YCEI"/>
    <property type="match status" value="1"/>
</dbReference>
<protein>
    <submittedName>
        <fullName evidence="3">YceI family protein</fullName>
    </submittedName>
</protein>
<reference evidence="3 4" key="1">
    <citation type="journal article" date="2010" name="Stand. Genomic Sci.">
        <title>Complete genome sequence of Arcobacter nitrofigilis type strain (CI).</title>
        <authorList>
            <person name="Pati A."/>
            <person name="Gronow S."/>
            <person name="Lapidus A."/>
            <person name="Copeland A."/>
            <person name="Glavina Del Rio T."/>
            <person name="Nolan M."/>
            <person name="Lucas S."/>
            <person name="Tice H."/>
            <person name="Cheng J.F."/>
            <person name="Han C."/>
            <person name="Chertkov O."/>
            <person name="Bruce D."/>
            <person name="Tapia R."/>
            <person name="Goodwin L."/>
            <person name="Pitluck S."/>
            <person name="Liolios K."/>
            <person name="Ivanova N."/>
            <person name="Mavromatis K."/>
            <person name="Chen A."/>
            <person name="Palaniappan K."/>
            <person name="Land M."/>
            <person name="Hauser L."/>
            <person name="Chang Y.J."/>
            <person name="Jeffries C.D."/>
            <person name="Detter J.C."/>
            <person name="Rohde M."/>
            <person name="Goker M."/>
            <person name="Bristow J."/>
            <person name="Eisen J.A."/>
            <person name="Markowitz V."/>
            <person name="Hugenholtz P."/>
            <person name="Klenk H.P."/>
            <person name="Kyrpides N.C."/>
        </authorList>
    </citation>
    <scope>NUCLEOTIDE SEQUENCE [LARGE SCALE GENOMIC DNA]</scope>
    <source>
        <strain evidence="4">ATCC 33309 / DSM 7299 / CCUG 15893 / LMG 7604 / NCTC 12251 / CI</strain>
    </source>
</reference>
<evidence type="ECO:0000313" key="3">
    <source>
        <dbReference type="EMBL" id="ADG94772.1"/>
    </source>
</evidence>
<gene>
    <name evidence="3" type="ordered locus">Arnit_3127</name>
</gene>
<dbReference type="Gene3D" id="2.40.128.110">
    <property type="entry name" value="Lipid/polyisoprenoid-binding, YceI-like"/>
    <property type="match status" value="1"/>
</dbReference>
<proteinExistence type="predicted"/>
<evidence type="ECO:0000259" key="2">
    <source>
        <dbReference type="SMART" id="SM00867"/>
    </source>
</evidence>
<feature type="signal peptide" evidence="1">
    <location>
        <begin position="1"/>
        <end position="16"/>
    </location>
</feature>
<name>D5V802_ARCNC</name>
<feature type="domain" description="Lipid/polyisoprenoid-binding YceI-like" evidence="2">
    <location>
        <begin position="18"/>
        <end position="171"/>
    </location>
</feature>
<dbReference type="HOGENOM" id="CLU_108463_0_0_7"/>
<feature type="chain" id="PRO_5003078197" evidence="1">
    <location>
        <begin position="17"/>
        <end position="174"/>
    </location>
</feature>
<dbReference type="RefSeq" id="WP_013136916.1">
    <property type="nucleotide sequence ID" value="NC_014166.1"/>
</dbReference>
<keyword evidence="1" id="KW-0732">Signal</keyword>
<accession>D5V802</accession>
<sequence length="174" mass="19631" precursor="true">MFKLVLVLLFALIANANELKLLDGQIQAHTEVFGDSTIDPQTKDIITKVQKGDLIESISGEFIINSSTLTSDNKDRDKHMYEVLKSSVSPKISFTIIAIEKVGDKYKITGNLKMNKMTHQITTLATITQNDKINMNGDFSINLTDYGIEPPTMFFLTVRNKIDIKYNFDFDKGM</sequence>
<dbReference type="SUPFAM" id="SSF101874">
    <property type="entry name" value="YceI-like"/>
    <property type="match status" value="1"/>
</dbReference>
<keyword evidence="4" id="KW-1185">Reference proteome</keyword>
<dbReference type="AlphaFoldDB" id="D5V802"/>
<dbReference type="SMART" id="SM00867">
    <property type="entry name" value="YceI"/>
    <property type="match status" value="1"/>
</dbReference>
<organism evidence="3 4">
    <name type="scientific">Arcobacter nitrofigilis (strain ATCC 33309 / DSM 7299 / CCUG 15893 / LMG 7604 / NCTC 12251 / CI)</name>
    <name type="common">Campylobacter nitrofigilis</name>
    <dbReference type="NCBI Taxonomy" id="572480"/>
    <lineage>
        <taxon>Bacteria</taxon>
        <taxon>Pseudomonadati</taxon>
        <taxon>Campylobacterota</taxon>
        <taxon>Epsilonproteobacteria</taxon>
        <taxon>Campylobacterales</taxon>
        <taxon>Arcobacteraceae</taxon>
        <taxon>Arcobacter</taxon>
    </lineage>
</organism>